<keyword evidence="1" id="KW-0812">Transmembrane</keyword>
<name>B0D7X1_LACBS</name>
<evidence type="ECO:0000313" key="3">
    <source>
        <dbReference type="Proteomes" id="UP000001194"/>
    </source>
</evidence>
<dbReference type="InParanoid" id="B0D7X1"/>
<protein>
    <submittedName>
        <fullName evidence="2">Predicted protein</fullName>
    </submittedName>
</protein>
<keyword evidence="3" id="KW-1185">Reference proteome</keyword>
<sequence length="151" mass="16964">MLQQTVYESGNPLRRPSCGSISFNVDSFEHYYTSQKHSNKLFTNPSTLPGGPSCGSISFNVDLFGYQYISQKHSNKPFINPLTLCGGFIFIFCPYANFCSGPPCGLICFIVDLYGYYYMLRKCSNKLFMNCTISFSGSWLLFLLVTSPLSL</sequence>
<organism evidence="3">
    <name type="scientific">Laccaria bicolor (strain S238N-H82 / ATCC MYA-4686)</name>
    <name type="common">Bicoloured deceiver</name>
    <name type="synonym">Laccaria laccata var. bicolor</name>
    <dbReference type="NCBI Taxonomy" id="486041"/>
    <lineage>
        <taxon>Eukaryota</taxon>
        <taxon>Fungi</taxon>
        <taxon>Dikarya</taxon>
        <taxon>Basidiomycota</taxon>
        <taxon>Agaricomycotina</taxon>
        <taxon>Agaricomycetes</taxon>
        <taxon>Agaricomycetidae</taxon>
        <taxon>Agaricales</taxon>
        <taxon>Agaricineae</taxon>
        <taxon>Hydnangiaceae</taxon>
        <taxon>Laccaria</taxon>
    </lineage>
</organism>
<reference evidence="2 3" key="1">
    <citation type="journal article" date="2008" name="Nature">
        <title>The genome of Laccaria bicolor provides insights into mycorrhizal symbiosis.</title>
        <authorList>
            <person name="Martin F."/>
            <person name="Aerts A."/>
            <person name="Ahren D."/>
            <person name="Brun A."/>
            <person name="Danchin E.G.J."/>
            <person name="Duchaussoy F."/>
            <person name="Gibon J."/>
            <person name="Kohler A."/>
            <person name="Lindquist E."/>
            <person name="Pereda V."/>
            <person name="Salamov A."/>
            <person name="Shapiro H.J."/>
            <person name="Wuyts J."/>
            <person name="Blaudez D."/>
            <person name="Buee M."/>
            <person name="Brokstein P."/>
            <person name="Canbaeck B."/>
            <person name="Cohen D."/>
            <person name="Courty P.E."/>
            <person name="Coutinho P.M."/>
            <person name="Delaruelle C."/>
            <person name="Detter J.C."/>
            <person name="Deveau A."/>
            <person name="DiFazio S."/>
            <person name="Duplessis S."/>
            <person name="Fraissinet-Tachet L."/>
            <person name="Lucic E."/>
            <person name="Frey-Klett P."/>
            <person name="Fourrey C."/>
            <person name="Feussner I."/>
            <person name="Gay G."/>
            <person name="Grimwood J."/>
            <person name="Hoegger P.J."/>
            <person name="Jain P."/>
            <person name="Kilaru S."/>
            <person name="Labbe J."/>
            <person name="Lin Y.C."/>
            <person name="Legue V."/>
            <person name="Le Tacon F."/>
            <person name="Marmeisse R."/>
            <person name="Melayah D."/>
            <person name="Montanini B."/>
            <person name="Muratet M."/>
            <person name="Nehls U."/>
            <person name="Niculita-Hirzel H."/>
            <person name="Oudot-Le Secq M.P."/>
            <person name="Peter M."/>
            <person name="Quesneville H."/>
            <person name="Rajashekar B."/>
            <person name="Reich M."/>
            <person name="Rouhier N."/>
            <person name="Schmutz J."/>
            <person name="Yin T."/>
            <person name="Chalot M."/>
            <person name="Henrissat B."/>
            <person name="Kuees U."/>
            <person name="Lucas S."/>
            <person name="Van de Peer Y."/>
            <person name="Podila G.K."/>
            <person name="Polle A."/>
            <person name="Pukkila P.J."/>
            <person name="Richardson P.M."/>
            <person name="Rouze P."/>
            <person name="Sanders I.R."/>
            <person name="Stajich J.E."/>
            <person name="Tunlid A."/>
            <person name="Tuskan G."/>
            <person name="Grigoriev I.V."/>
        </authorList>
    </citation>
    <scope>NUCLEOTIDE SEQUENCE [LARGE SCALE GENOMIC DNA]</scope>
    <source>
        <strain evidence="3">S238N-H82 / ATCC MYA-4686</strain>
    </source>
</reference>
<feature type="transmembrane region" description="Helical" evidence="1">
    <location>
        <begin position="78"/>
        <end position="98"/>
    </location>
</feature>
<dbReference type="KEGG" id="lbc:LACBIDRAFT_319115"/>
<feature type="transmembrane region" description="Helical" evidence="1">
    <location>
        <begin position="127"/>
        <end position="145"/>
    </location>
</feature>
<evidence type="ECO:0000313" key="2">
    <source>
        <dbReference type="EMBL" id="EDR09480.1"/>
    </source>
</evidence>
<dbReference type="HOGENOM" id="CLU_1731780_0_0_1"/>
<keyword evidence="1" id="KW-0472">Membrane</keyword>
<feature type="transmembrane region" description="Helical" evidence="1">
    <location>
        <begin position="104"/>
        <end position="120"/>
    </location>
</feature>
<dbReference type="AlphaFoldDB" id="B0D7X1"/>
<proteinExistence type="predicted"/>
<accession>B0D7X1</accession>
<dbReference type="GeneID" id="6075647"/>
<dbReference type="Proteomes" id="UP000001194">
    <property type="component" value="Unassembled WGS sequence"/>
</dbReference>
<keyword evidence="1" id="KW-1133">Transmembrane helix</keyword>
<dbReference type="RefSeq" id="XP_001879829.1">
    <property type="nucleotide sequence ID" value="XM_001879794.1"/>
</dbReference>
<evidence type="ECO:0000256" key="1">
    <source>
        <dbReference type="SAM" id="Phobius"/>
    </source>
</evidence>
<gene>
    <name evidence="2" type="ORF">LACBIDRAFT_319115</name>
</gene>
<dbReference type="EMBL" id="DS547099">
    <property type="protein sequence ID" value="EDR09480.1"/>
    <property type="molecule type" value="Genomic_DNA"/>
</dbReference>